<reference evidence="2 4" key="1">
    <citation type="submission" date="2024-03" db="EMBL/GenBank/DDBJ databases">
        <title>Adaptation during the transition from Ophiocordyceps entomopathogen to insect associate is accompanied by gene loss and intensified selection.</title>
        <authorList>
            <person name="Ward C.M."/>
            <person name="Onetto C.A."/>
            <person name="Borneman A.R."/>
        </authorList>
    </citation>
    <scope>NUCLEOTIDE SEQUENCE [LARGE SCALE GENOMIC DNA]</scope>
    <source>
        <strain evidence="2">AWRI1</strain>
        <tissue evidence="2">Single Adult Female</tissue>
    </source>
</reference>
<gene>
    <name evidence="3" type="ORF">V9T40_009054</name>
    <name evidence="2" type="ORF">V9T40_009929</name>
</gene>
<dbReference type="EMBL" id="JBBCAQ010000017">
    <property type="protein sequence ID" value="KAK7597704.1"/>
    <property type="molecule type" value="Genomic_DNA"/>
</dbReference>
<evidence type="ECO:0000313" key="4">
    <source>
        <dbReference type="Proteomes" id="UP001367676"/>
    </source>
</evidence>
<proteinExistence type="predicted"/>
<evidence type="ECO:0000256" key="1">
    <source>
        <dbReference type="SAM" id="MobiDB-lite"/>
    </source>
</evidence>
<feature type="region of interest" description="Disordered" evidence="1">
    <location>
        <begin position="648"/>
        <end position="687"/>
    </location>
</feature>
<organism evidence="2 4">
    <name type="scientific">Parthenolecanium corni</name>
    <dbReference type="NCBI Taxonomy" id="536013"/>
    <lineage>
        <taxon>Eukaryota</taxon>
        <taxon>Metazoa</taxon>
        <taxon>Ecdysozoa</taxon>
        <taxon>Arthropoda</taxon>
        <taxon>Hexapoda</taxon>
        <taxon>Insecta</taxon>
        <taxon>Pterygota</taxon>
        <taxon>Neoptera</taxon>
        <taxon>Paraneoptera</taxon>
        <taxon>Hemiptera</taxon>
        <taxon>Sternorrhyncha</taxon>
        <taxon>Coccoidea</taxon>
        <taxon>Coccidae</taxon>
        <taxon>Parthenolecanium</taxon>
    </lineage>
</organism>
<evidence type="ECO:0000313" key="2">
    <source>
        <dbReference type="EMBL" id="KAK7597704.1"/>
    </source>
</evidence>
<feature type="compositionally biased region" description="Polar residues" evidence="1">
    <location>
        <begin position="677"/>
        <end position="687"/>
    </location>
</feature>
<dbReference type="AlphaFoldDB" id="A0AAN9TLD1"/>
<comment type="caution">
    <text evidence="2">The sequence shown here is derived from an EMBL/GenBank/DDBJ whole genome shotgun (WGS) entry which is preliminary data.</text>
</comment>
<dbReference type="EMBL" id="JBBCAQ010000010">
    <property type="protein sequence ID" value="KAK7601613.1"/>
    <property type="molecule type" value="Genomic_DNA"/>
</dbReference>
<protein>
    <submittedName>
        <fullName evidence="2">Uncharacterized protein</fullName>
    </submittedName>
</protein>
<dbReference type="Proteomes" id="UP001367676">
    <property type="component" value="Unassembled WGS sequence"/>
</dbReference>
<accession>A0AAN9TLD1</accession>
<name>A0AAN9TLD1_9HEMI</name>
<evidence type="ECO:0000313" key="3">
    <source>
        <dbReference type="EMBL" id="KAK7601613.1"/>
    </source>
</evidence>
<keyword evidence="4" id="KW-1185">Reference proteome</keyword>
<sequence>MATYASIFEHLRNDEHTLSSNTKELQQAVLEFLLPLNSNITKPEKTVLQTLVYNFCSSLVKKWSSTRDKNRFEKNHEVWLKNVIHINSVSGPSGFGRPQKPFDELSDRSKRRKIATMAQTIPPAQLTCAAKMSLQISGGVGSRTAAYLIEQATEFSPERPLKIKRRLEYASTKKIIPMSAEEALVLLLDLDLSRSQYKKMRREANERNAPIYPSYDQVKLAKSLCYPDGIKIDDTGATIPLKHILDHTFTRLDQTLVYPAEFTRMKLTLKWGADGSSGLQKFHQKPTDESLNIFGLQGEGNVFIISLVPLILTGISEAGEEAIIWENPKPSSHRWCRPIKLLYLKESKELVCHEINAIKKEISKLTQSNINGKQIDYEMRLTMVDGKCISLITGFSSQSCYICGAKSKIMNNLEDLRKRDIIEENLSYGITPLHLWIRFLEFTLNIGYKLNFRKSRKSKKTTNEETTEMAERKVKIQNELFAALGIRVDLVETGKGKSNTGNVGRKFFHNYKIAAQITGVDEGLIRRFGVILTALGSGYHINAEAFEEYAAETAARYVELYGWYYMTPSVHKVLIHGADVIRHCKLPLGMLSEEAQETGNKVFKRVRRSHVCTASSQLVTTGLIRWMLVESDPFLTVRRSQIKEKRTLDEETRRLLANPEADTGDNIPGDESDDSTEVSSQVDSESD</sequence>